<dbReference type="Proteomes" id="UP000283269">
    <property type="component" value="Unassembled WGS sequence"/>
</dbReference>
<dbReference type="PANTHER" id="PTHR15020">
    <property type="entry name" value="FLAVIN REDUCTASE-RELATED"/>
    <property type="match status" value="1"/>
</dbReference>
<proteinExistence type="predicted"/>
<dbReference type="AlphaFoldDB" id="A0A409XF91"/>
<protein>
    <recommendedName>
        <fullName evidence="3">NAD(P)-binding domain-containing protein</fullName>
    </recommendedName>
</protein>
<gene>
    <name evidence="1" type="ORF">CVT25_012812</name>
</gene>
<dbReference type="SUPFAM" id="SSF51735">
    <property type="entry name" value="NAD(P)-binding Rossmann-fold domains"/>
    <property type="match status" value="2"/>
</dbReference>
<evidence type="ECO:0008006" key="3">
    <source>
        <dbReference type="Google" id="ProtNLM"/>
    </source>
</evidence>
<accession>A0A409XF91</accession>
<dbReference type="EMBL" id="NHYD01001877">
    <property type="protein sequence ID" value="PPQ89433.1"/>
    <property type="molecule type" value="Genomic_DNA"/>
</dbReference>
<dbReference type="OrthoDB" id="63935at2759"/>
<reference evidence="1 2" key="1">
    <citation type="journal article" date="2018" name="Evol. Lett.">
        <title>Horizontal gene cluster transfer increased hallucinogenic mushroom diversity.</title>
        <authorList>
            <person name="Reynolds H.T."/>
            <person name="Vijayakumar V."/>
            <person name="Gluck-Thaler E."/>
            <person name="Korotkin H.B."/>
            <person name="Matheny P.B."/>
            <person name="Slot J.C."/>
        </authorList>
    </citation>
    <scope>NUCLEOTIDE SEQUENCE [LARGE SCALE GENOMIC DNA]</scope>
    <source>
        <strain evidence="1 2">2631</strain>
    </source>
</reference>
<keyword evidence="2" id="KW-1185">Reference proteome</keyword>
<dbReference type="InParanoid" id="A0A409XF91"/>
<organism evidence="1 2">
    <name type="scientific">Psilocybe cyanescens</name>
    <dbReference type="NCBI Taxonomy" id="93625"/>
    <lineage>
        <taxon>Eukaryota</taxon>
        <taxon>Fungi</taxon>
        <taxon>Dikarya</taxon>
        <taxon>Basidiomycota</taxon>
        <taxon>Agaricomycotina</taxon>
        <taxon>Agaricomycetes</taxon>
        <taxon>Agaricomycetidae</taxon>
        <taxon>Agaricales</taxon>
        <taxon>Agaricineae</taxon>
        <taxon>Strophariaceae</taxon>
        <taxon>Psilocybe</taxon>
    </lineage>
</organism>
<comment type="caution">
    <text evidence="1">The sequence shown here is derived from an EMBL/GenBank/DDBJ whole genome shotgun (WGS) entry which is preliminary data.</text>
</comment>
<sequence length="556" mass="60890">MPSLNVLTIGASKNIGYYSAIRFLNSGATVTFLLRDLSVFDADETIRQYVKSRKAQLFKGDALVENDLKGAWREAAKFGPVDLLLSSVGGTPSFSPTKGIVIKPANLVTQVMFNIMMTMPRTEPQPRFVAISTAGLTNTAYAALPLPLKPLYAYLLDVPRKDKEGAERVISHCAGWKWNTEKDGEPSDDIMGVDWRNRPGLLAPGSLKSVLVVRPPLLTDGECLAENTEKKGYRVSVDELKGYTVSRKDVAHFVVDAVLNKWSELETPLVHLNSPFLITTGIIIMSLNVLAIGASRNIGYYSAIRFLNSGATVTFLLRSPAAFDSDEVIQKYVKSGKARLIKGDALVEDDVQASWSEAVKCGPIDLLLCTVGGTPEFTFTKGFIIKPANLVTQALINALITMPQTQPQPRIITVSSIGLTKTSHAALPLLMKPLYGRFLEVPHRDKVGSERVIFHCAGWQWNTEDGEPGDDIMGTNWKQREGLPAPGSLKSVLVVRPALLTDGECRAENSKKAGYRASEDELGGYTVSRKDVAHFIADAVLNKWSEHENKVINIAY</sequence>
<dbReference type="Gene3D" id="3.40.50.720">
    <property type="entry name" value="NAD(P)-binding Rossmann-like Domain"/>
    <property type="match status" value="2"/>
</dbReference>
<evidence type="ECO:0000313" key="2">
    <source>
        <dbReference type="Proteomes" id="UP000283269"/>
    </source>
</evidence>
<dbReference type="STRING" id="93625.A0A409XF91"/>
<name>A0A409XF91_PSICY</name>
<dbReference type="InterPro" id="IPR036291">
    <property type="entry name" value="NAD(P)-bd_dom_sf"/>
</dbReference>
<evidence type="ECO:0000313" key="1">
    <source>
        <dbReference type="EMBL" id="PPQ89433.1"/>
    </source>
</evidence>
<dbReference type="PANTHER" id="PTHR15020:SF50">
    <property type="entry name" value="UPF0659 PROTEIN YMR090W"/>
    <property type="match status" value="1"/>
</dbReference>